<sequence length="257" mass="28733">MHKASLSTGWTGAEKEFFVRNIPEDFIDWDLFRIFYKYGAVHSVRIPSMKSQSSKRYGFVTMEDLNGADEVRSHLKNGEYLITETGLQLLVRVVDSPHPCQSVDDGFVFHIIPIDQKLGGEYADLQRAMNKFCAENPSLADLPKVGQYTLFVRSSIAYRALCNSKMTVYLVDTGEIVPIELSQLWNIDIAFTQLPSLVIPCGISAIIWSTPSAVLFNNCRNALEQWSASYVDGLTATATHYAGLVNMICLEAFWNGG</sequence>
<dbReference type="Gene3D" id="3.30.70.330">
    <property type="match status" value="1"/>
</dbReference>
<dbReference type="SUPFAM" id="SSF54928">
    <property type="entry name" value="RNA-binding domain, RBD"/>
    <property type="match status" value="1"/>
</dbReference>
<dbReference type="Pfam" id="PF00076">
    <property type="entry name" value="RRM_1"/>
    <property type="match status" value="1"/>
</dbReference>
<dbReference type="InterPro" id="IPR002999">
    <property type="entry name" value="Tudor"/>
</dbReference>
<dbReference type="PROSITE" id="PS50102">
    <property type="entry name" value="RRM"/>
    <property type="match status" value="1"/>
</dbReference>
<evidence type="ECO:0000313" key="3">
    <source>
        <dbReference type="Proteomes" id="UP000035642"/>
    </source>
</evidence>
<dbReference type="CDD" id="cd00590">
    <property type="entry name" value="RRM_SF"/>
    <property type="match status" value="1"/>
</dbReference>
<dbReference type="SUPFAM" id="SSF63748">
    <property type="entry name" value="Tudor/PWWP/MBT"/>
    <property type="match status" value="1"/>
</dbReference>
<dbReference type="AlphaFoldDB" id="A0A158P9N8"/>
<dbReference type="STRING" id="6313.A0A158P9N8"/>
<reference evidence="4" key="2">
    <citation type="submission" date="2016-04" db="UniProtKB">
        <authorList>
            <consortium name="WormBaseParasite"/>
        </authorList>
    </citation>
    <scope>IDENTIFICATION</scope>
</reference>
<keyword evidence="3" id="KW-1185">Reference proteome</keyword>
<dbReference type="SMART" id="SM00360">
    <property type="entry name" value="RRM"/>
    <property type="match status" value="1"/>
</dbReference>
<name>A0A158P9N8_ANGCA</name>
<dbReference type="Proteomes" id="UP000035642">
    <property type="component" value="Unassembled WGS sequence"/>
</dbReference>
<accession>A0A158P9N8</accession>
<keyword evidence="1" id="KW-0694">RNA-binding</keyword>
<proteinExistence type="predicted"/>
<organism evidence="3 4">
    <name type="scientific">Angiostrongylus cantonensis</name>
    <name type="common">Rat lungworm</name>
    <dbReference type="NCBI Taxonomy" id="6313"/>
    <lineage>
        <taxon>Eukaryota</taxon>
        <taxon>Metazoa</taxon>
        <taxon>Ecdysozoa</taxon>
        <taxon>Nematoda</taxon>
        <taxon>Chromadorea</taxon>
        <taxon>Rhabditida</taxon>
        <taxon>Rhabditina</taxon>
        <taxon>Rhabditomorpha</taxon>
        <taxon>Strongyloidea</taxon>
        <taxon>Metastrongylidae</taxon>
        <taxon>Angiostrongylus</taxon>
    </lineage>
</organism>
<dbReference type="Gene3D" id="2.30.30.140">
    <property type="match status" value="1"/>
</dbReference>
<dbReference type="Pfam" id="PF00567">
    <property type="entry name" value="TUDOR"/>
    <property type="match status" value="1"/>
</dbReference>
<dbReference type="InterPro" id="IPR000504">
    <property type="entry name" value="RRM_dom"/>
</dbReference>
<evidence type="ECO:0000259" key="2">
    <source>
        <dbReference type="PROSITE" id="PS50102"/>
    </source>
</evidence>
<feature type="domain" description="RRM" evidence="2">
    <location>
        <begin position="15"/>
        <end position="96"/>
    </location>
</feature>
<evidence type="ECO:0000313" key="4">
    <source>
        <dbReference type="WBParaSite" id="ACAC_0000846901-mRNA-1"/>
    </source>
</evidence>
<protein>
    <submittedName>
        <fullName evidence="4">RRM domain-containing protein</fullName>
    </submittedName>
</protein>
<reference evidence="3" key="1">
    <citation type="submission" date="2012-09" db="EMBL/GenBank/DDBJ databases">
        <authorList>
            <person name="Martin A.A."/>
        </authorList>
    </citation>
    <scope>NUCLEOTIDE SEQUENCE</scope>
</reference>
<dbReference type="InterPro" id="IPR012677">
    <property type="entry name" value="Nucleotide-bd_a/b_plait_sf"/>
</dbReference>
<dbReference type="GO" id="GO:0003723">
    <property type="term" value="F:RNA binding"/>
    <property type="evidence" value="ECO:0007669"/>
    <property type="project" value="UniProtKB-UniRule"/>
</dbReference>
<evidence type="ECO:0000256" key="1">
    <source>
        <dbReference type="PROSITE-ProRule" id="PRU00176"/>
    </source>
</evidence>
<dbReference type="InterPro" id="IPR035979">
    <property type="entry name" value="RBD_domain_sf"/>
</dbReference>
<dbReference type="WBParaSite" id="ACAC_0000846901-mRNA-1">
    <property type="protein sequence ID" value="ACAC_0000846901-mRNA-1"/>
    <property type="gene ID" value="ACAC_0000846901"/>
</dbReference>